<organism evidence="1 2">
    <name type="scientific">Mycena albidolilacea</name>
    <dbReference type="NCBI Taxonomy" id="1033008"/>
    <lineage>
        <taxon>Eukaryota</taxon>
        <taxon>Fungi</taxon>
        <taxon>Dikarya</taxon>
        <taxon>Basidiomycota</taxon>
        <taxon>Agaricomycotina</taxon>
        <taxon>Agaricomycetes</taxon>
        <taxon>Agaricomycetidae</taxon>
        <taxon>Agaricales</taxon>
        <taxon>Marasmiineae</taxon>
        <taxon>Mycenaceae</taxon>
        <taxon>Mycena</taxon>
    </lineage>
</organism>
<dbReference type="Proteomes" id="UP001218218">
    <property type="component" value="Unassembled WGS sequence"/>
</dbReference>
<comment type="caution">
    <text evidence="1">The sequence shown here is derived from an EMBL/GenBank/DDBJ whole genome shotgun (WGS) entry which is preliminary data.</text>
</comment>
<evidence type="ECO:0000313" key="1">
    <source>
        <dbReference type="EMBL" id="KAJ7314986.1"/>
    </source>
</evidence>
<gene>
    <name evidence="1" type="ORF">DFH08DRAFT_716066</name>
</gene>
<reference evidence="1" key="1">
    <citation type="submission" date="2023-03" db="EMBL/GenBank/DDBJ databases">
        <title>Massive genome expansion in bonnet fungi (Mycena s.s.) driven by repeated elements and novel gene families across ecological guilds.</title>
        <authorList>
            <consortium name="Lawrence Berkeley National Laboratory"/>
            <person name="Harder C.B."/>
            <person name="Miyauchi S."/>
            <person name="Viragh M."/>
            <person name="Kuo A."/>
            <person name="Thoen E."/>
            <person name="Andreopoulos B."/>
            <person name="Lu D."/>
            <person name="Skrede I."/>
            <person name="Drula E."/>
            <person name="Henrissat B."/>
            <person name="Morin E."/>
            <person name="Kohler A."/>
            <person name="Barry K."/>
            <person name="LaButti K."/>
            <person name="Morin E."/>
            <person name="Salamov A."/>
            <person name="Lipzen A."/>
            <person name="Mereny Z."/>
            <person name="Hegedus B."/>
            <person name="Baldrian P."/>
            <person name="Stursova M."/>
            <person name="Weitz H."/>
            <person name="Taylor A."/>
            <person name="Grigoriev I.V."/>
            <person name="Nagy L.G."/>
            <person name="Martin F."/>
            <person name="Kauserud H."/>
        </authorList>
    </citation>
    <scope>NUCLEOTIDE SEQUENCE</scope>
    <source>
        <strain evidence="1">CBHHK002</strain>
    </source>
</reference>
<dbReference type="AlphaFoldDB" id="A0AAD6ZBV2"/>
<dbReference type="EMBL" id="JARIHO010000064">
    <property type="protein sequence ID" value="KAJ7314986.1"/>
    <property type="molecule type" value="Genomic_DNA"/>
</dbReference>
<proteinExistence type="predicted"/>
<name>A0AAD6ZBV2_9AGAR</name>
<accession>A0AAD6ZBV2</accession>
<sequence>MSRSTNSQLSEQKPNITTSPVDRVSIADAAIENAISMLSPDAQFDGQSLGYAAQLYSLMAEFDIASNQTKYADTLRQNFLKAPHRQSNFSDLLSYGHAAAIAYTAYKDPVFRDYAVQSWYFGRTYTLSAQEVAAGKSAVKNFSLTQECQDLTMAGGTFWATDANSPALASLGTG</sequence>
<keyword evidence="2" id="KW-1185">Reference proteome</keyword>
<evidence type="ECO:0000313" key="2">
    <source>
        <dbReference type="Proteomes" id="UP001218218"/>
    </source>
</evidence>
<protein>
    <submittedName>
        <fullName evidence="1">Uncharacterized protein</fullName>
    </submittedName>
</protein>